<evidence type="ECO:0000256" key="5">
    <source>
        <dbReference type="SAM" id="MobiDB-lite"/>
    </source>
</evidence>
<dbReference type="InterPro" id="IPR036986">
    <property type="entry name" value="S4_RNA-bd_sf"/>
</dbReference>
<dbReference type="InterPro" id="IPR000748">
    <property type="entry name" value="PsdUridine_synth_RsuA/RluB/E/F"/>
</dbReference>
<feature type="compositionally biased region" description="Basic residues" evidence="5">
    <location>
        <begin position="421"/>
        <end position="430"/>
    </location>
</feature>
<evidence type="ECO:0000256" key="2">
    <source>
        <dbReference type="ARBA" id="ARBA00022552"/>
    </source>
</evidence>
<dbReference type="SUPFAM" id="SSF55120">
    <property type="entry name" value="Pseudouridine synthase"/>
    <property type="match status" value="1"/>
</dbReference>
<dbReference type="SUPFAM" id="SSF55174">
    <property type="entry name" value="Alpha-L RNA-binding motif"/>
    <property type="match status" value="1"/>
</dbReference>
<accession>J9GGC8</accession>
<proteinExistence type="inferred from homology"/>
<dbReference type="CDD" id="cd00165">
    <property type="entry name" value="S4"/>
    <property type="match status" value="1"/>
</dbReference>
<evidence type="ECO:0000256" key="3">
    <source>
        <dbReference type="ARBA" id="ARBA00022884"/>
    </source>
</evidence>
<dbReference type="InterPro" id="IPR006145">
    <property type="entry name" value="PsdUridine_synth_RsuA/RluA"/>
</dbReference>
<dbReference type="GO" id="GO:0009982">
    <property type="term" value="F:pseudouridine synthase activity"/>
    <property type="evidence" value="ECO:0007669"/>
    <property type="project" value="InterPro"/>
</dbReference>
<evidence type="ECO:0000256" key="4">
    <source>
        <dbReference type="ARBA" id="ARBA00023235"/>
    </source>
</evidence>
<dbReference type="PROSITE" id="PS50889">
    <property type="entry name" value="S4"/>
    <property type="match status" value="1"/>
</dbReference>
<dbReference type="GO" id="GO:0003723">
    <property type="term" value="F:RNA binding"/>
    <property type="evidence" value="ECO:0007669"/>
    <property type="project" value="UniProtKB-KW"/>
</dbReference>
<dbReference type="InterPro" id="IPR020094">
    <property type="entry name" value="TruA/RsuA/RluB/E/F_N"/>
</dbReference>
<dbReference type="InterPro" id="IPR050343">
    <property type="entry name" value="RsuA_PseudoU_synthase"/>
</dbReference>
<dbReference type="Pfam" id="PF00849">
    <property type="entry name" value="PseudoU_synth_2"/>
    <property type="match status" value="1"/>
</dbReference>
<dbReference type="EMBL" id="AMCI01001303">
    <property type="protein sequence ID" value="EJX05994.1"/>
    <property type="molecule type" value="Genomic_DNA"/>
</dbReference>
<protein>
    <submittedName>
        <fullName evidence="7">Ribosomal large subunit pseudouridine synthase B</fullName>
    </submittedName>
</protein>
<dbReference type="GO" id="GO:0006364">
    <property type="term" value="P:rRNA processing"/>
    <property type="evidence" value="ECO:0007669"/>
    <property type="project" value="UniProtKB-KW"/>
</dbReference>
<dbReference type="Gene3D" id="3.30.70.580">
    <property type="entry name" value="Pseudouridine synthase I, catalytic domain, N-terminal subdomain"/>
    <property type="match status" value="1"/>
</dbReference>
<comment type="caution">
    <text evidence="7">The sequence shown here is derived from an EMBL/GenBank/DDBJ whole genome shotgun (WGS) entry which is preliminary data.</text>
</comment>
<dbReference type="PROSITE" id="PS01149">
    <property type="entry name" value="PSI_RSU"/>
    <property type="match status" value="1"/>
</dbReference>
<dbReference type="Gene3D" id="3.10.290.10">
    <property type="entry name" value="RNA-binding S4 domain"/>
    <property type="match status" value="1"/>
</dbReference>
<dbReference type="PANTHER" id="PTHR47683">
    <property type="entry name" value="PSEUDOURIDINE SYNTHASE FAMILY PROTEIN-RELATED"/>
    <property type="match status" value="1"/>
</dbReference>
<feature type="compositionally biased region" description="Basic and acidic residues" evidence="5">
    <location>
        <begin position="366"/>
        <end position="405"/>
    </location>
</feature>
<dbReference type="InterPro" id="IPR002942">
    <property type="entry name" value="S4_RNA-bd"/>
</dbReference>
<dbReference type="GO" id="GO:0005829">
    <property type="term" value="C:cytosol"/>
    <property type="evidence" value="ECO:0007669"/>
    <property type="project" value="UniProtKB-ARBA"/>
</dbReference>
<reference evidence="7" key="1">
    <citation type="journal article" date="2012" name="PLoS ONE">
        <title>Gene sets for utilization of primary and secondary nutrition supplies in the distal gut of endangered iberian lynx.</title>
        <authorList>
            <person name="Alcaide M."/>
            <person name="Messina E."/>
            <person name="Richter M."/>
            <person name="Bargiela R."/>
            <person name="Peplies J."/>
            <person name="Huws S.A."/>
            <person name="Newbold C.J."/>
            <person name="Golyshin P.N."/>
            <person name="Simon M.A."/>
            <person name="Lopez G."/>
            <person name="Yakimov M.M."/>
            <person name="Ferrer M."/>
        </authorList>
    </citation>
    <scope>NUCLEOTIDE SEQUENCE</scope>
</reference>
<feature type="compositionally biased region" description="Basic and acidic residues" evidence="5">
    <location>
        <begin position="51"/>
        <end position="60"/>
    </location>
</feature>
<dbReference type="PANTHER" id="PTHR47683:SF3">
    <property type="entry name" value="RIBOSOMAL LARGE SUBUNIT PSEUDOURIDINE SYNTHASE B"/>
    <property type="match status" value="1"/>
</dbReference>
<organism evidence="7">
    <name type="scientific">gut metagenome</name>
    <dbReference type="NCBI Taxonomy" id="749906"/>
    <lineage>
        <taxon>unclassified sequences</taxon>
        <taxon>metagenomes</taxon>
        <taxon>organismal metagenomes</taxon>
    </lineage>
</organism>
<sequence>MPETGNPLSRRRLILRKTTPNDRRQSGRPQFSEGKRTPFRRPASNRPVRQPRRDTDDAFSERAQLTAPDQAFRDMEADQDGYQGFGQHHLALDILDRARKQKQTPDLPTEKLQKALAEAGLGSRREMEALIATGVVTINGQTAKLGDRVNAEDMIRVEGRLIRRDQASSTPRVLMYHKMAGEIVSRDDPEGRPSVFFHLPRLQGARWVAVGRLDFNTEGLLLFTTSGELANRLMHPRYEIEREYAVRICGELEAEHILKLQQGVELDDGLAKFSKLEDQGGTGQNHWYLVQINEGRNREVRRMFEAVGFTVSRLIRVRYGAVSLPKSLPRGKRMELTPEEVRAWMQDLKEREKKMTPMAEAKAQAKKAEKAAAREKARARARAEAQEEARQEKKGARFKSGRSDRTGVPMWEARDMSDRRTQRHRGQRHS</sequence>
<dbReference type="GO" id="GO:0001522">
    <property type="term" value="P:pseudouridine synthesis"/>
    <property type="evidence" value="ECO:0007669"/>
    <property type="project" value="InterPro"/>
</dbReference>
<evidence type="ECO:0000256" key="1">
    <source>
        <dbReference type="ARBA" id="ARBA00008348"/>
    </source>
</evidence>
<keyword evidence="3" id="KW-0694">RNA-binding</keyword>
<keyword evidence="4" id="KW-0413">Isomerase</keyword>
<dbReference type="Gene3D" id="3.30.70.1560">
    <property type="entry name" value="Alpha-L RNA-binding motif"/>
    <property type="match status" value="1"/>
</dbReference>
<dbReference type="NCBIfam" id="NF007976">
    <property type="entry name" value="PRK10700.1"/>
    <property type="match status" value="1"/>
</dbReference>
<dbReference type="Pfam" id="PF01479">
    <property type="entry name" value="S4"/>
    <property type="match status" value="1"/>
</dbReference>
<dbReference type="FunFam" id="3.30.70.1560:FF:000001">
    <property type="entry name" value="Pseudouridine synthase"/>
    <property type="match status" value="1"/>
</dbReference>
<evidence type="ECO:0000313" key="7">
    <source>
        <dbReference type="EMBL" id="EJX05994.1"/>
    </source>
</evidence>
<keyword evidence="2" id="KW-0698">rRNA processing</keyword>
<dbReference type="InterPro" id="IPR018496">
    <property type="entry name" value="PsdUridine_synth_RsuA/RluB_CS"/>
</dbReference>
<evidence type="ECO:0000259" key="6">
    <source>
        <dbReference type="SMART" id="SM00363"/>
    </source>
</evidence>
<feature type="region of interest" description="Disordered" evidence="5">
    <location>
        <begin position="358"/>
        <end position="430"/>
    </location>
</feature>
<feature type="domain" description="RNA-binding S4" evidence="6">
    <location>
        <begin position="110"/>
        <end position="167"/>
    </location>
</feature>
<dbReference type="InterPro" id="IPR042092">
    <property type="entry name" value="PsdUridine_s_RsuA/RluB/E/F_cat"/>
</dbReference>
<gene>
    <name evidence="7" type="ORF">EVA_05898</name>
</gene>
<dbReference type="InterPro" id="IPR020103">
    <property type="entry name" value="PsdUridine_synth_cat_dom_sf"/>
</dbReference>
<dbReference type="FunFam" id="3.30.70.580:FF:000009">
    <property type="entry name" value="Pseudouridine synthase"/>
    <property type="match status" value="1"/>
</dbReference>
<dbReference type="SMART" id="SM00363">
    <property type="entry name" value="S4"/>
    <property type="match status" value="1"/>
</dbReference>
<dbReference type="FunFam" id="3.10.290.10:FF:000003">
    <property type="entry name" value="Pseudouridine synthase"/>
    <property type="match status" value="1"/>
</dbReference>
<comment type="similarity">
    <text evidence="1">Belongs to the pseudouridine synthase RsuA family.</text>
</comment>
<name>J9GGC8_9ZZZZ</name>
<feature type="region of interest" description="Disordered" evidence="5">
    <location>
        <begin position="1"/>
        <end position="72"/>
    </location>
</feature>
<dbReference type="AlphaFoldDB" id="J9GGC8"/>
<dbReference type="CDD" id="cd02556">
    <property type="entry name" value="PseudoU_synth_RluB"/>
    <property type="match status" value="1"/>
</dbReference>
<dbReference type="NCBIfam" id="TIGR00093">
    <property type="entry name" value="pseudouridine synthase"/>
    <property type="match status" value="1"/>
</dbReference>